<dbReference type="EMBL" id="MU006731">
    <property type="protein sequence ID" value="KAF2624420.1"/>
    <property type="molecule type" value="Genomic_DNA"/>
</dbReference>
<accession>A0ACB6RR32</accession>
<evidence type="ECO:0000313" key="2">
    <source>
        <dbReference type="Proteomes" id="UP000799754"/>
    </source>
</evidence>
<comment type="caution">
    <text evidence="1">The sequence shown here is derived from an EMBL/GenBank/DDBJ whole genome shotgun (WGS) entry which is preliminary data.</text>
</comment>
<evidence type="ECO:0000313" key="1">
    <source>
        <dbReference type="EMBL" id="KAF2624420.1"/>
    </source>
</evidence>
<protein>
    <submittedName>
        <fullName evidence="1">Uncharacterized protein</fullName>
    </submittedName>
</protein>
<proteinExistence type="predicted"/>
<keyword evidence="2" id="KW-1185">Reference proteome</keyword>
<organism evidence="1 2">
    <name type="scientific">Macroventuria anomochaeta</name>
    <dbReference type="NCBI Taxonomy" id="301207"/>
    <lineage>
        <taxon>Eukaryota</taxon>
        <taxon>Fungi</taxon>
        <taxon>Dikarya</taxon>
        <taxon>Ascomycota</taxon>
        <taxon>Pezizomycotina</taxon>
        <taxon>Dothideomycetes</taxon>
        <taxon>Pleosporomycetidae</taxon>
        <taxon>Pleosporales</taxon>
        <taxon>Pleosporineae</taxon>
        <taxon>Didymellaceae</taxon>
        <taxon>Macroventuria</taxon>
    </lineage>
</organism>
<reference evidence="1" key="1">
    <citation type="journal article" date="2020" name="Stud. Mycol.">
        <title>101 Dothideomycetes genomes: a test case for predicting lifestyles and emergence of pathogens.</title>
        <authorList>
            <person name="Haridas S."/>
            <person name="Albert R."/>
            <person name="Binder M."/>
            <person name="Bloem J."/>
            <person name="Labutti K."/>
            <person name="Salamov A."/>
            <person name="Andreopoulos B."/>
            <person name="Baker S."/>
            <person name="Barry K."/>
            <person name="Bills G."/>
            <person name="Bluhm B."/>
            <person name="Cannon C."/>
            <person name="Castanera R."/>
            <person name="Culley D."/>
            <person name="Daum C."/>
            <person name="Ezra D."/>
            <person name="Gonzalez J."/>
            <person name="Henrissat B."/>
            <person name="Kuo A."/>
            <person name="Liang C."/>
            <person name="Lipzen A."/>
            <person name="Lutzoni F."/>
            <person name="Magnuson J."/>
            <person name="Mondo S."/>
            <person name="Nolan M."/>
            <person name="Ohm R."/>
            <person name="Pangilinan J."/>
            <person name="Park H.-J."/>
            <person name="Ramirez L."/>
            <person name="Alfaro M."/>
            <person name="Sun H."/>
            <person name="Tritt A."/>
            <person name="Yoshinaga Y."/>
            <person name="Zwiers L.-H."/>
            <person name="Turgeon B."/>
            <person name="Goodwin S."/>
            <person name="Spatafora J."/>
            <person name="Crous P."/>
            <person name="Grigoriev I."/>
        </authorList>
    </citation>
    <scope>NUCLEOTIDE SEQUENCE</scope>
    <source>
        <strain evidence="1">CBS 525.71</strain>
    </source>
</reference>
<dbReference type="Proteomes" id="UP000799754">
    <property type="component" value="Unassembled WGS sequence"/>
</dbReference>
<gene>
    <name evidence="1" type="ORF">BU25DRAFT_424191</name>
</gene>
<name>A0ACB6RR32_9PLEO</name>
<sequence>MSRASQLPSPPPYSTPHTSVPASFTVSGADTGKNASTQRCITTPLTSSQKALMAASTSPSFFQPFVLASPGNSGQLPEILTGLAAYIDMPHRSPLVPRRTSQWRASMPALFDIVTGSLVRAVRQDTCGGSLPSSTYQYGWCVARAKSIATCAFALTKPMPI</sequence>